<feature type="transmembrane region" description="Helical" evidence="5">
    <location>
        <begin position="60"/>
        <end position="80"/>
    </location>
</feature>
<feature type="transmembrane region" description="Helical" evidence="5">
    <location>
        <begin position="219"/>
        <end position="239"/>
    </location>
</feature>
<feature type="transmembrane region" description="Helical" evidence="5">
    <location>
        <begin position="20"/>
        <end position="40"/>
    </location>
</feature>
<comment type="subcellular location">
    <subcellularLocation>
        <location evidence="1">Cell membrane</location>
        <topology evidence="1">Multi-pass membrane protein</topology>
    </subcellularLocation>
</comment>
<evidence type="ECO:0000259" key="6">
    <source>
        <dbReference type="PROSITE" id="PS50929"/>
    </source>
</evidence>
<accession>A0A8J3A2J6</accession>
<dbReference type="InterPro" id="IPR036640">
    <property type="entry name" value="ABC1_TM_sf"/>
</dbReference>
<dbReference type="SUPFAM" id="SSF90123">
    <property type="entry name" value="ABC transporter transmembrane region"/>
    <property type="match status" value="1"/>
</dbReference>
<evidence type="ECO:0000313" key="8">
    <source>
        <dbReference type="EMBL" id="NHK28351.1"/>
    </source>
</evidence>
<evidence type="ECO:0000256" key="5">
    <source>
        <dbReference type="SAM" id="Phobius"/>
    </source>
</evidence>
<evidence type="ECO:0000256" key="3">
    <source>
        <dbReference type="ARBA" id="ARBA00022989"/>
    </source>
</evidence>
<comment type="caution">
    <text evidence="7">The sequence shown here is derived from an EMBL/GenBank/DDBJ whole genome shotgun (WGS) entry which is preliminary data.</text>
</comment>
<reference evidence="7" key="3">
    <citation type="submission" date="2020-09" db="EMBL/GenBank/DDBJ databases">
        <authorList>
            <person name="Sun Q."/>
            <person name="Zhou Y."/>
        </authorList>
    </citation>
    <scope>NUCLEOTIDE SEQUENCE</scope>
    <source>
        <strain evidence="7">CGMCC 1.14984</strain>
    </source>
</reference>
<evidence type="ECO:0000313" key="10">
    <source>
        <dbReference type="Proteomes" id="UP000818603"/>
    </source>
</evidence>
<organism evidence="7 9">
    <name type="scientific">Aquisalinus luteolus</name>
    <dbReference type="NCBI Taxonomy" id="1566827"/>
    <lineage>
        <taxon>Bacteria</taxon>
        <taxon>Pseudomonadati</taxon>
        <taxon>Pseudomonadota</taxon>
        <taxon>Alphaproteobacteria</taxon>
        <taxon>Parvularculales</taxon>
        <taxon>Parvularculaceae</taxon>
        <taxon>Aquisalinus</taxon>
    </lineage>
</organism>
<protein>
    <submittedName>
        <fullName evidence="7">Membrane protein</fullName>
    </submittedName>
</protein>
<evidence type="ECO:0000256" key="2">
    <source>
        <dbReference type="ARBA" id="ARBA00022692"/>
    </source>
</evidence>
<evidence type="ECO:0000313" key="9">
    <source>
        <dbReference type="Proteomes" id="UP000621856"/>
    </source>
</evidence>
<dbReference type="AlphaFoldDB" id="A0A8J3A2J6"/>
<gene>
    <name evidence="8" type="ORF">FF098_010585</name>
    <name evidence="7" type="ORF">GCM10011355_21280</name>
</gene>
<sequence length="295" mass="32417">MSDQSAMPEGLSHAGIVKRYRWAIAGTLALLSLENLFTVIEPWLLGRAIDSLIGDSFLGIVIYLAAAVIAMALGVSRRLYDTRIYGRIYRESAGDVAERQFTNEKPTAQTAAHVGFVQEFVDFFEHMLPAAIVSIFMLLGSIVMMAIISPLLCLGTVVVAGLIAAIFGVSAGKINRLNTGLNDEFERQVDILDAREILSTRTHFFSLVRWRIQLSDLEARNFGGVFLLTFMLTAFAVWVLVSAGDKSTGEIFAALSYVLQFSQSVIILPYTYQQFLRTSEIGTRLSGIPTDDTTG</sequence>
<keyword evidence="4 5" id="KW-0472">Membrane</keyword>
<keyword evidence="3 5" id="KW-1133">Transmembrane helix</keyword>
<dbReference type="Proteomes" id="UP000818603">
    <property type="component" value="Unassembled WGS sequence"/>
</dbReference>
<dbReference type="RefSeq" id="WP_155140279.1">
    <property type="nucleotide sequence ID" value="NZ_BMGZ01000002.1"/>
</dbReference>
<dbReference type="EMBL" id="VCJR02000002">
    <property type="protein sequence ID" value="NHK28351.1"/>
    <property type="molecule type" value="Genomic_DNA"/>
</dbReference>
<keyword evidence="10" id="KW-1185">Reference proteome</keyword>
<dbReference type="PROSITE" id="PS50929">
    <property type="entry name" value="ABC_TM1F"/>
    <property type="match status" value="1"/>
</dbReference>
<reference evidence="7" key="1">
    <citation type="journal article" date="2014" name="Int. J. Syst. Evol. Microbiol.">
        <title>Complete genome sequence of Corynebacterium casei LMG S-19264T (=DSM 44701T), isolated from a smear-ripened cheese.</title>
        <authorList>
            <consortium name="US DOE Joint Genome Institute (JGI-PGF)"/>
            <person name="Walter F."/>
            <person name="Albersmeier A."/>
            <person name="Kalinowski J."/>
            <person name="Ruckert C."/>
        </authorList>
    </citation>
    <scope>NUCLEOTIDE SEQUENCE</scope>
    <source>
        <strain evidence="7">CGMCC 1.14984</strain>
    </source>
</reference>
<evidence type="ECO:0000313" key="7">
    <source>
        <dbReference type="EMBL" id="GGH98214.1"/>
    </source>
</evidence>
<evidence type="ECO:0000256" key="4">
    <source>
        <dbReference type="ARBA" id="ARBA00023136"/>
    </source>
</evidence>
<keyword evidence="2 5" id="KW-0812">Transmembrane</keyword>
<dbReference type="GO" id="GO:0140359">
    <property type="term" value="F:ABC-type transporter activity"/>
    <property type="evidence" value="ECO:0007669"/>
    <property type="project" value="InterPro"/>
</dbReference>
<feature type="transmembrane region" description="Helical" evidence="5">
    <location>
        <begin position="251"/>
        <end position="272"/>
    </location>
</feature>
<dbReference type="GO" id="GO:0005886">
    <property type="term" value="C:plasma membrane"/>
    <property type="evidence" value="ECO:0007669"/>
    <property type="project" value="UniProtKB-SubCell"/>
</dbReference>
<dbReference type="GO" id="GO:0005524">
    <property type="term" value="F:ATP binding"/>
    <property type="evidence" value="ECO:0007669"/>
    <property type="project" value="InterPro"/>
</dbReference>
<dbReference type="EMBL" id="BMGZ01000002">
    <property type="protein sequence ID" value="GGH98214.1"/>
    <property type="molecule type" value="Genomic_DNA"/>
</dbReference>
<proteinExistence type="predicted"/>
<name>A0A8J3A2J6_9PROT</name>
<dbReference type="Gene3D" id="1.20.1560.10">
    <property type="entry name" value="ABC transporter type 1, transmembrane domain"/>
    <property type="match status" value="1"/>
</dbReference>
<dbReference type="Pfam" id="PF13748">
    <property type="entry name" value="ABC_membrane_3"/>
    <property type="match status" value="1"/>
</dbReference>
<feature type="transmembrane region" description="Helical" evidence="5">
    <location>
        <begin position="128"/>
        <end position="148"/>
    </location>
</feature>
<dbReference type="InterPro" id="IPR011527">
    <property type="entry name" value="ABC1_TM_dom"/>
</dbReference>
<reference evidence="8 10" key="2">
    <citation type="submission" date="2020-02" db="EMBL/GenBank/DDBJ databases">
        <title>Genome sequence of Parvularcula flava strain NH6-79.</title>
        <authorList>
            <person name="Abdul Karim M.H."/>
            <person name="Lam M.Q."/>
            <person name="Chen S.J."/>
            <person name="Yahya A."/>
            <person name="Shahir S."/>
            <person name="Shamsir M.S."/>
            <person name="Chong C.S."/>
        </authorList>
    </citation>
    <scope>NUCLEOTIDE SEQUENCE [LARGE SCALE GENOMIC DNA]</scope>
    <source>
        <strain evidence="8 10">NH6-79</strain>
    </source>
</reference>
<feature type="domain" description="ABC transmembrane type-1" evidence="6">
    <location>
        <begin position="25"/>
        <end position="277"/>
    </location>
</feature>
<dbReference type="Proteomes" id="UP000621856">
    <property type="component" value="Unassembled WGS sequence"/>
</dbReference>
<feature type="transmembrane region" description="Helical" evidence="5">
    <location>
        <begin position="154"/>
        <end position="172"/>
    </location>
</feature>
<evidence type="ECO:0000256" key="1">
    <source>
        <dbReference type="ARBA" id="ARBA00004651"/>
    </source>
</evidence>